<dbReference type="GO" id="GO:0031388">
    <property type="term" value="P:organic acid phosphorylation"/>
    <property type="evidence" value="ECO:0007669"/>
    <property type="project" value="UniProtKB-UniRule"/>
</dbReference>
<dbReference type="PIRSF" id="PIRSF006078">
    <property type="entry name" value="GlxK"/>
    <property type="match status" value="1"/>
</dbReference>
<evidence type="ECO:0000313" key="6">
    <source>
        <dbReference type="Proteomes" id="UP001243844"/>
    </source>
</evidence>
<evidence type="ECO:0000313" key="5">
    <source>
        <dbReference type="EMBL" id="MDQ8936612.1"/>
    </source>
</evidence>
<dbReference type="InterPro" id="IPR018193">
    <property type="entry name" value="Glyc_kinase_flavodox-like_fold"/>
</dbReference>
<comment type="similarity">
    <text evidence="1 4">Belongs to the glycerate kinase type-1 family.</text>
</comment>
<name>A0AAW8J963_9GAMM</name>
<dbReference type="InterPro" id="IPR004381">
    <property type="entry name" value="Glycerate_kinase"/>
</dbReference>
<dbReference type="Proteomes" id="UP001243844">
    <property type="component" value="Unassembled WGS sequence"/>
</dbReference>
<reference evidence="5" key="1">
    <citation type="submission" date="2023-08" db="EMBL/GenBank/DDBJ databases">
        <title>Emergence of clinically-relevant ST2 carbapenem-resistant Acinetobacter baumannii strains in hospital sewages in Zhejiang, East of China.</title>
        <authorList>
            <person name="Kaichao C."/>
            <person name="Zhang R."/>
        </authorList>
    </citation>
    <scope>NUCLEOTIDE SEQUENCE</scope>
    <source>
        <strain evidence="5">M-RB-37</strain>
    </source>
</reference>
<dbReference type="GO" id="GO:0008887">
    <property type="term" value="F:glycerate kinase activity"/>
    <property type="evidence" value="ECO:0007669"/>
    <property type="project" value="UniProtKB-UniRule"/>
</dbReference>
<evidence type="ECO:0000256" key="4">
    <source>
        <dbReference type="PIRNR" id="PIRNR006078"/>
    </source>
</evidence>
<dbReference type="InterPro" id="IPR018197">
    <property type="entry name" value="Glycerate_kinase_RE-like"/>
</dbReference>
<dbReference type="InterPro" id="IPR036129">
    <property type="entry name" value="Glycerate_kinase_sf"/>
</dbReference>
<dbReference type="PANTHER" id="PTHR21599">
    <property type="entry name" value="GLYCERATE KINASE"/>
    <property type="match status" value="1"/>
</dbReference>
<evidence type="ECO:0000256" key="3">
    <source>
        <dbReference type="ARBA" id="ARBA00022777"/>
    </source>
</evidence>
<dbReference type="RefSeq" id="WP_308980850.1">
    <property type="nucleotide sequence ID" value="NZ_JAVIDL010000028.1"/>
</dbReference>
<dbReference type="EMBL" id="JAVIDL010000028">
    <property type="protein sequence ID" value="MDQ8936612.1"/>
    <property type="molecule type" value="Genomic_DNA"/>
</dbReference>
<keyword evidence="2 4" id="KW-0808">Transferase</keyword>
<organism evidence="5 6">
    <name type="scientific">Acinetobacter rudis</name>
    <dbReference type="NCBI Taxonomy" id="632955"/>
    <lineage>
        <taxon>Bacteria</taxon>
        <taxon>Pseudomonadati</taxon>
        <taxon>Pseudomonadota</taxon>
        <taxon>Gammaproteobacteria</taxon>
        <taxon>Moraxellales</taxon>
        <taxon>Moraxellaceae</taxon>
        <taxon>Acinetobacter</taxon>
    </lineage>
</organism>
<dbReference type="Gene3D" id="3.90.1510.10">
    <property type="entry name" value="Glycerate kinase, domain 2"/>
    <property type="match status" value="1"/>
</dbReference>
<dbReference type="Pfam" id="PF02595">
    <property type="entry name" value="Gly_kinase"/>
    <property type="match status" value="1"/>
</dbReference>
<sequence length="382" mass="40529">MSKTFVLAPDSFKESMSANQACEAMSLGILKVFPDAKIIHVPMADGGEGTVDAVLFACEAKKVELEVMGPRAELRVHAYFALLDHGETAVIEMALASGIELLALSQRDPFYTTSYGVGELIIAALDHGAKRIIIGLGGSVTNDAGIGMAQALGARFYNKNGEELALGALALSQLERIDLTNLDARLCDREIVIASDVSNPLTGPNGASFVYGPQKGATVDQVQYLDQCLTHVATCIQKQLNVNYQDIAGAGAAGGLGYGLMVFAGARMASGVETMMNLVNLRQYLNGADYVFTGEGAIDRQTLEGKTPYGVMQLAKQFNVPVIACAGRVGDGIEELYAAGFSSIFSIVSECCTLEQACLNGAKNLQQCCESIARILHLLEPR</sequence>
<protein>
    <submittedName>
        <fullName evidence="5">Glycerate kinase</fullName>
        <ecNumber evidence="5">2.7.1.31</ecNumber>
    </submittedName>
</protein>
<dbReference type="PANTHER" id="PTHR21599:SF0">
    <property type="entry name" value="GLYCERATE KINASE"/>
    <property type="match status" value="1"/>
</dbReference>
<evidence type="ECO:0000256" key="1">
    <source>
        <dbReference type="ARBA" id="ARBA00006284"/>
    </source>
</evidence>
<gene>
    <name evidence="5" type="ORF">RFH47_12885</name>
</gene>
<dbReference type="Gene3D" id="3.40.50.10350">
    <property type="entry name" value="Glycerate kinase, domain 1"/>
    <property type="match status" value="1"/>
</dbReference>
<accession>A0AAW8J963</accession>
<dbReference type="EC" id="2.7.1.31" evidence="5"/>
<proteinExistence type="inferred from homology"/>
<dbReference type="SUPFAM" id="SSF110738">
    <property type="entry name" value="Glycerate kinase I"/>
    <property type="match status" value="1"/>
</dbReference>
<keyword evidence="3 4" id="KW-0418">Kinase</keyword>
<dbReference type="AlphaFoldDB" id="A0AAW8J963"/>
<dbReference type="NCBIfam" id="TIGR00045">
    <property type="entry name" value="glycerate kinase"/>
    <property type="match status" value="1"/>
</dbReference>
<evidence type="ECO:0000256" key="2">
    <source>
        <dbReference type="ARBA" id="ARBA00022679"/>
    </source>
</evidence>
<comment type="caution">
    <text evidence="5">The sequence shown here is derived from an EMBL/GenBank/DDBJ whole genome shotgun (WGS) entry which is preliminary data.</text>
</comment>